<evidence type="ECO:0000259" key="11">
    <source>
        <dbReference type="PROSITE" id="PS51462"/>
    </source>
</evidence>
<keyword evidence="5 10" id="KW-0479">Metal-binding</keyword>
<evidence type="ECO:0000313" key="13">
    <source>
        <dbReference type="Proteomes" id="UP001164965"/>
    </source>
</evidence>
<comment type="pathway">
    <text evidence="1 10">Isoprenoid biosynthesis; dimethylallyl diphosphate biosynthesis; dimethylallyl diphosphate from isopentenyl diphosphate: step 1/1.</text>
</comment>
<dbReference type="GO" id="GO:0004452">
    <property type="term" value="F:isopentenyl-diphosphate delta-isomerase activity"/>
    <property type="evidence" value="ECO:0007669"/>
    <property type="project" value="UniProtKB-EC"/>
</dbReference>
<dbReference type="NCBIfam" id="NF002995">
    <property type="entry name" value="PRK03759.1"/>
    <property type="match status" value="1"/>
</dbReference>
<keyword evidence="13" id="KW-1185">Reference proteome</keyword>
<dbReference type="InterPro" id="IPR015797">
    <property type="entry name" value="NUDIX_hydrolase-like_dom_sf"/>
</dbReference>
<dbReference type="CDD" id="cd02885">
    <property type="entry name" value="NUDIX_IPP_Isomerase"/>
    <property type="match status" value="1"/>
</dbReference>
<dbReference type="Pfam" id="PF00293">
    <property type="entry name" value="NUDIX"/>
    <property type="match status" value="1"/>
</dbReference>
<dbReference type="InterPro" id="IPR011876">
    <property type="entry name" value="IsopentenylPP_isomerase_typ1"/>
</dbReference>
<protein>
    <recommendedName>
        <fullName evidence="3 10">Isopentenyl-diphosphate Delta-isomerase</fullName>
        <shortName evidence="10">IPP isomerase</shortName>
        <ecNumber evidence="3 10">5.3.3.2</ecNumber>
    </recommendedName>
    <alternativeName>
        <fullName evidence="10">IPP:DMAPP isomerase</fullName>
    </alternativeName>
    <alternativeName>
        <fullName evidence="10">Isopentenyl pyrophosphate isomerase</fullName>
    </alternativeName>
</protein>
<accession>A0ABY6P3X5</accession>
<reference evidence="12" key="1">
    <citation type="submission" date="2022-10" db="EMBL/GenBank/DDBJ databases">
        <title>Rhodococcus sp.75.</title>
        <authorList>
            <person name="Sun M."/>
        </authorList>
    </citation>
    <scope>NUCLEOTIDE SEQUENCE</scope>
    <source>
        <strain evidence="12">75</strain>
    </source>
</reference>
<feature type="active site" evidence="10">
    <location>
        <position position="115"/>
    </location>
</feature>
<feature type="binding site" evidence="10">
    <location>
        <position position="115"/>
    </location>
    <ligand>
        <name>Mn(2+)</name>
        <dbReference type="ChEBI" id="CHEBI:29035"/>
    </ligand>
</feature>
<comment type="cofactor">
    <cofactor evidence="10">
        <name>Mg(2+)</name>
        <dbReference type="ChEBI" id="CHEBI:18420"/>
    </cofactor>
    <text evidence="10">Binds 1 Mg(2+) ion per subunit. The magnesium ion binds only when substrate is bound.</text>
</comment>
<dbReference type="PIRSF" id="PIRSF018427">
    <property type="entry name" value="Isopntndiph_ism"/>
    <property type="match status" value="1"/>
</dbReference>
<dbReference type="Proteomes" id="UP001164965">
    <property type="component" value="Chromosome"/>
</dbReference>
<keyword evidence="4 10" id="KW-0963">Cytoplasm</keyword>
<evidence type="ECO:0000256" key="4">
    <source>
        <dbReference type="ARBA" id="ARBA00022490"/>
    </source>
</evidence>
<evidence type="ECO:0000256" key="3">
    <source>
        <dbReference type="ARBA" id="ARBA00012057"/>
    </source>
</evidence>
<feature type="binding site" evidence="10">
    <location>
        <position position="69"/>
    </location>
    <ligand>
        <name>Mn(2+)</name>
        <dbReference type="ChEBI" id="CHEBI:29035"/>
    </ligand>
</feature>
<evidence type="ECO:0000256" key="7">
    <source>
        <dbReference type="ARBA" id="ARBA00023211"/>
    </source>
</evidence>
<dbReference type="InterPro" id="IPR000086">
    <property type="entry name" value="NUDIX_hydrolase_dom"/>
</dbReference>
<proteinExistence type="inferred from homology"/>
<dbReference type="Gene3D" id="3.90.79.10">
    <property type="entry name" value="Nucleoside Triphosphate Pyrophosphohydrolase"/>
    <property type="match status" value="1"/>
</dbReference>
<dbReference type="InterPro" id="IPR056375">
    <property type="entry name" value="Idi_bact"/>
</dbReference>
<evidence type="ECO:0000256" key="8">
    <source>
        <dbReference type="ARBA" id="ARBA00023229"/>
    </source>
</evidence>
<evidence type="ECO:0000256" key="2">
    <source>
        <dbReference type="ARBA" id="ARBA00007579"/>
    </source>
</evidence>
<sequence>MDEELVVLLDEDGHATGTLPKRLTHHADTPLHLGFSCYLLDPRGRLLVTRRAVAKASFGGVWTNTVCGHPGPGEPHAQAVARRARFELGVGVRSVTAALPRFRYRAEQGGVVENEWCPVYLAVTDDEPVREPSEVEEHRWTTWEEFLADSRADPATWSPWCLEQSAQLESAGLVTAFRAQVLAAA</sequence>
<dbReference type="HAMAP" id="MF_00202">
    <property type="entry name" value="Idi"/>
    <property type="match status" value="1"/>
</dbReference>
<feature type="domain" description="Nudix hydrolase" evidence="11">
    <location>
        <begin position="30"/>
        <end position="163"/>
    </location>
</feature>
<dbReference type="EMBL" id="CP110615">
    <property type="protein sequence ID" value="UZJ25873.1"/>
    <property type="molecule type" value="Genomic_DNA"/>
</dbReference>
<organism evidence="12 13">
    <name type="scientific">Rhodococcus antarcticus</name>
    <dbReference type="NCBI Taxonomy" id="2987751"/>
    <lineage>
        <taxon>Bacteria</taxon>
        <taxon>Bacillati</taxon>
        <taxon>Actinomycetota</taxon>
        <taxon>Actinomycetes</taxon>
        <taxon>Mycobacteriales</taxon>
        <taxon>Nocardiaceae</taxon>
        <taxon>Rhodococcus</taxon>
    </lineage>
</organism>
<dbReference type="RefSeq" id="WP_265383977.1">
    <property type="nucleotide sequence ID" value="NZ_CP110615.1"/>
</dbReference>
<dbReference type="PROSITE" id="PS51462">
    <property type="entry name" value="NUDIX"/>
    <property type="match status" value="1"/>
</dbReference>
<name>A0ABY6P3X5_9NOCA</name>
<gene>
    <name evidence="10 12" type="primary">idi</name>
    <name evidence="12" type="ORF">RHODO2019_05410</name>
</gene>
<keyword evidence="8 10" id="KW-0414">Isoprene biosynthesis</keyword>
<comment type="cofactor">
    <cofactor evidence="10">
        <name>Mn(2+)</name>
        <dbReference type="ChEBI" id="CHEBI:29035"/>
    </cofactor>
    <text evidence="10">Binds 1 Mn(2+) ion per subunit.</text>
</comment>
<dbReference type="PANTHER" id="PTHR10885:SF0">
    <property type="entry name" value="ISOPENTENYL-DIPHOSPHATE DELTA-ISOMERASE"/>
    <property type="match status" value="1"/>
</dbReference>
<comment type="catalytic activity">
    <reaction evidence="10">
        <text>isopentenyl diphosphate = dimethylallyl diphosphate</text>
        <dbReference type="Rhea" id="RHEA:23284"/>
        <dbReference type="ChEBI" id="CHEBI:57623"/>
        <dbReference type="ChEBI" id="CHEBI:128769"/>
        <dbReference type="EC" id="5.3.3.2"/>
    </reaction>
</comment>
<dbReference type="SUPFAM" id="SSF55811">
    <property type="entry name" value="Nudix"/>
    <property type="match status" value="1"/>
</dbReference>
<feature type="active site" evidence="10">
    <location>
        <position position="67"/>
    </location>
</feature>
<feature type="binding site" evidence="10">
    <location>
        <position position="113"/>
    </location>
    <ligand>
        <name>Mn(2+)</name>
        <dbReference type="ChEBI" id="CHEBI:29035"/>
    </ligand>
</feature>
<evidence type="ECO:0000313" key="12">
    <source>
        <dbReference type="EMBL" id="UZJ25873.1"/>
    </source>
</evidence>
<keyword evidence="7 10" id="KW-0464">Manganese</keyword>
<keyword evidence="9 10" id="KW-0413">Isomerase</keyword>
<feature type="binding site" evidence="10">
    <location>
        <position position="25"/>
    </location>
    <ligand>
        <name>Mn(2+)</name>
        <dbReference type="ChEBI" id="CHEBI:29035"/>
    </ligand>
</feature>
<evidence type="ECO:0000256" key="5">
    <source>
        <dbReference type="ARBA" id="ARBA00022723"/>
    </source>
</evidence>
<keyword evidence="6 10" id="KW-0460">Magnesium</keyword>
<feature type="binding site" evidence="10">
    <location>
        <position position="32"/>
    </location>
    <ligand>
        <name>Mn(2+)</name>
        <dbReference type="ChEBI" id="CHEBI:29035"/>
    </ligand>
</feature>
<comment type="function">
    <text evidence="10">Catalyzes the 1,3-allylic rearrangement of the homoallylic substrate isopentenyl (IPP) to its highly electrophilic allylic isomer, dimethylallyl diphosphate (DMAPP).</text>
</comment>
<evidence type="ECO:0000256" key="9">
    <source>
        <dbReference type="ARBA" id="ARBA00023235"/>
    </source>
</evidence>
<comment type="similarity">
    <text evidence="2 10">Belongs to the IPP isomerase type 1 family.</text>
</comment>
<dbReference type="EC" id="5.3.3.2" evidence="3 10"/>
<feature type="binding site" evidence="10">
    <location>
        <position position="87"/>
    </location>
    <ligand>
        <name>Mg(2+)</name>
        <dbReference type="ChEBI" id="CHEBI:18420"/>
    </ligand>
</feature>
<comment type="subcellular location">
    <subcellularLocation>
        <location evidence="10">Cytoplasm</location>
    </subcellularLocation>
</comment>
<dbReference type="NCBIfam" id="TIGR02150">
    <property type="entry name" value="IPP_isom_1"/>
    <property type="match status" value="1"/>
</dbReference>
<evidence type="ECO:0000256" key="6">
    <source>
        <dbReference type="ARBA" id="ARBA00022842"/>
    </source>
</evidence>
<evidence type="ECO:0000256" key="1">
    <source>
        <dbReference type="ARBA" id="ARBA00004826"/>
    </source>
</evidence>
<dbReference type="PANTHER" id="PTHR10885">
    <property type="entry name" value="ISOPENTENYL-DIPHOSPHATE DELTA-ISOMERASE"/>
    <property type="match status" value="1"/>
</dbReference>
<evidence type="ECO:0000256" key="10">
    <source>
        <dbReference type="HAMAP-Rule" id="MF_00202"/>
    </source>
</evidence>